<evidence type="ECO:0000313" key="9">
    <source>
        <dbReference type="EMBL" id="EHY56330.1"/>
    </source>
</evidence>
<feature type="binding site" description="axial binding residue" evidence="8">
    <location>
        <position position="216"/>
    </location>
    <ligand>
        <name>heme</name>
        <dbReference type="ChEBI" id="CHEBI:30413"/>
    </ligand>
    <ligandPart>
        <name>Fe</name>
        <dbReference type="ChEBI" id="CHEBI:18248"/>
    </ligandPart>
</feature>
<sequence length="273" mass="30868">MKRNPLSFMKQMDLQAASLLIWQRMVRARVTDIIADNKVGKKSDGTIFQTLLDSDLSPHEKTVDRLQDEGQVLIGASSETTAKALSIITFFLLEDKRKLERLRVELKAIPSKGDGRFSLTDLEQLPYLTAAINEGIRLMHGVTTRLPRVSPTEPLRYKDWIIPPGTPVSESNYFVHMDKTIFPNPEECDPERWLRASKQGFGSIDTSFPSQKGVACALAYAELFLTVAMIMSRFEMENYETSYEADIRIDRDFFVGMPSLESKGVRAKIVAQV</sequence>
<dbReference type="RefSeq" id="XP_009156791.1">
    <property type="nucleotide sequence ID" value="XM_009158543.1"/>
</dbReference>
<evidence type="ECO:0000256" key="1">
    <source>
        <dbReference type="ARBA" id="ARBA00001971"/>
    </source>
</evidence>
<evidence type="ECO:0000256" key="8">
    <source>
        <dbReference type="PIRSR" id="PIRSR602401-1"/>
    </source>
</evidence>
<dbReference type="VEuPathDB" id="FungiDB:HMPREF1120_04414"/>
<dbReference type="STRING" id="858893.H6C048"/>
<dbReference type="InterPro" id="IPR050121">
    <property type="entry name" value="Cytochrome_P450_monoxygenase"/>
</dbReference>
<dbReference type="GO" id="GO:0020037">
    <property type="term" value="F:heme binding"/>
    <property type="evidence" value="ECO:0007669"/>
    <property type="project" value="InterPro"/>
</dbReference>
<evidence type="ECO:0000313" key="10">
    <source>
        <dbReference type="Proteomes" id="UP000007304"/>
    </source>
</evidence>
<dbReference type="PANTHER" id="PTHR24305">
    <property type="entry name" value="CYTOCHROME P450"/>
    <property type="match status" value="1"/>
</dbReference>
<evidence type="ECO:0000256" key="7">
    <source>
        <dbReference type="ARBA" id="ARBA00023033"/>
    </source>
</evidence>
<keyword evidence="3 8" id="KW-0349">Heme</keyword>
<dbReference type="PRINTS" id="PR00463">
    <property type="entry name" value="EP450I"/>
</dbReference>
<dbReference type="InterPro" id="IPR001128">
    <property type="entry name" value="Cyt_P450"/>
</dbReference>
<dbReference type="GO" id="GO:0016705">
    <property type="term" value="F:oxidoreductase activity, acting on paired donors, with incorporation or reduction of molecular oxygen"/>
    <property type="evidence" value="ECO:0007669"/>
    <property type="project" value="InterPro"/>
</dbReference>
<dbReference type="OMA" id="TSAITHY"/>
<dbReference type="InParanoid" id="H6C048"/>
<evidence type="ECO:0000256" key="5">
    <source>
        <dbReference type="ARBA" id="ARBA00023002"/>
    </source>
</evidence>
<dbReference type="PANTHER" id="PTHR24305:SF157">
    <property type="entry name" value="N-ACETYLTRYPTOPHAN 6-HYDROXYLASE IVOC-RELATED"/>
    <property type="match status" value="1"/>
</dbReference>
<dbReference type="CDD" id="cd11062">
    <property type="entry name" value="CYP58-like"/>
    <property type="match status" value="1"/>
</dbReference>
<dbReference type="SUPFAM" id="SSF48264">
    <property type="entry name" value="Cytochrome P450"/>
    <property type="match status" value="1"/>
</dbReference>
<dbReference type="GO" id="GO:0005506">
    <property type="term" value="F:iron ion binding"/>
    <property type="evidence" value="ECO:0007669"/>
    <property type="project" value="InterPro"/>
</dbReference>
<comment type="similarity">
    <text evidence="2">Belongs to the cytochrome P450 family.</text>
</comment>
<keyword evidence="10" id="KW-1185">Reference proteome</keyword>
<dbReference type="AlphaFoldDB" id="H6C048"/>
<dbReference type="EMBL" id="JH226133">
    <property type="protein sequence ID" value="EHY56330.1"/>
    <property type="molecule type" value="Genomic_DNA"/>
</dbReference>
<evidence type="ECO:0000256" key="2">
    <source>
        <dbReference type="ARBA" id="ARBA00010617"/>
    </source>
</evidence>
<name>H6C048_EXODN</name>
<evidence type="ECO:0000256" key="6">
    <source>
        <dbReference type="ARBA" id="ARBA00023004"/>
    </source>
</evidence>
<keyword evidence="7" id="KW-0503">Monooxygenase</keyword>
<comment type="cofactor">
    <cofactor evidence="1 8">
        <name>heme</name>
        <dbReference type="ChEBI" id="CHEBI:30413"/>
    </cofactor>
</comment>
<accession>H6C048</accession>
<dbReference type="Proteomes" id="UP000007304">
    <property type="component" value="Unassembled WGS sequence"/>
</dbReference>
<evidence type="ECO:0000256" key="3">
    <source>
        <dbReference type="ARBA" id="ARBA00022617"/>
    </source>
</evidence>
<gene>
    <name evidence="9" type="ORF">HMPREF1120_04414</name>
</gene>
<dbReference type="InterPro" id="IPR002401">
    <property type="entry name" value="Cyt_P450_E_grp-I"/>
</dbReference>
<reference evidence="9" key="1">
    <citation type="submission" date="2011-07" db="EMBL/GenBank/DDBJ databases">
        <title>The Genome Sequence of Exophiala (Wangiella) dermatitidis NIH/UT8656.</title>
        <authorList>
            <consortium name="The Broad Institute Genome Sequencing Platform"/>
            <person name="Cuomo C."/>
            <person name="Wang Z."/>
            <person name="Hunicke-Smith S."/>
            <person name="Szanislo P.J."/>
            <person name="Earl A."/>
            <person name="Young S.K."/>
            <person name="Zeng Q."/>
            <person name="Gargeya S."/>
            <person name="Fitzgerald M."/>
            <person name="Haas B."/>
            <person name="Abouelleil A."/>
            <person name="Alvarado L."/>
            <person name="Arachchi H.M."/>
            <person name="Berlin A."/>
            <person name="Brown A."/>
            <person name="Chapman S.B."/>
            <person name="Chen Z."/>
            <person name="Dunbar C."/>
            <person name="Freedman E."/>
            <person name="Gearin G."/>
            <person name="Gellesch M."/>
            <person name="Goldberg J."/>
            <person name="Griggs A."/>
            <person name="Gujja S."/>
            <person name="Heiman D."/>
            <person name="Howarth C."/>
            <person name="Larson L."/>
            <person name="Lui A."/>
            <person name="MacDonald P.J.P."/>
            <person name="Montmayeur A."/>
            <person name="Murphy C."/>
            <person name="Neiman D."/>
            <person name="Pearson M."/>
            <person name="Priest M."/>
            <person name="Roberts A."/>
            <person name="Saif S."/>
            <person name="Shea T."/>
            <person name="Shenoy N."/>
            <person name="Sisk P."/>
            <person name="Stolte C."/>
            <person name="Sykes S."/>
            <person name="Wortman J."/>
            <person name="Nusbaum C."/>
            <person name="Birren B."/>
        </authorList>
    </citation>
    <scope>NUCLEOTIDE SEQUENCE</scope>
    <source>
        <strain evidence="9">NIH/UT8656</strain>
    </source>
</reference>
<keyword evidence="5" id="KW-0560">Oxidoreductase</keyword>
<evidence type="ECO:0000256" key="4">
    <source>
        <dbReference type="ARBA" id="ARBA00022723"/>
    </source>
</evidence>
<organism evidence="9 10">
    <name type="scientific">Exophiala dermatitidis (strain ATCC 34100 / CBS 525.76 / NIH/UT8656)</name>
    <name type="common">Black yeast</name>
    <name type="synonym">Wangiella dermatitidis</name>
    <dbReference type="NCBI Taxonomy" id="858893"/>
    <lineage>
        <taxon>Eukaryota</taxon>
        <taxon>Fungi</taxon>
        <taxon>Dikarya</taxon>
        <taxon>Ascomycota</taxon>
        <taxon>Pezizomycotina</taxon>
        <taxon>Eurotiomycetes</taxon>
        <taxon>Chaetothyriomycetidae</taxon>
        <taxon>Chaetothyriales</taxon>
        <taxon>Herpotrichiellaceae</taxon>
        <taxon>Exophiala</taxon>
    </lineage>
</organism>
<keyword evidence="6 8" id="KW-0408">Iron</keyword>
<proteinExistence type="inferred from homology"/>
<dbReference type="eggNOG" id="KOG0157">
    <property type="taxonomic scope" value="Eukaryota"/>
</dbReference>
<dbReference type="Pfam" id="PF00067">
    <property type="entry name" value="p450"/>
    <property type="match status" value="1"/>
</dbReference>
<dbReference type="InterPro" id="IPR036396">
    <property type="entry name" value="Cyt_P450_sf"/>
</dbReference>
<keyword evidence="4 8" id="KW-0479">Metal-binding</keyword>
<dbReference type="HOGENOM" id="CLU_001570_14_7_1"/>
<dbReference type="GO" id="GO:0004497">
    <property type="term" value="F:monooxygenase activity"/>
    <property type="evidence" value="ECO:0007669"/>
    <property type="project" value="UniProtKB-KW"/>
</dbReference>
<protein>
    <submittedName>
        <fullName evidence="9">Cytochrome P450</fullName>
    </submittedName>
</protein>
<dbReference type="Gene3D" id="1.10.630.10">
    <property type="entry name" value="Cytochrome P450"/>
    <property type="match status" value="1"/>
</dbReference>
<dbReference type="GeneID" id="20309053"/>